<keyword evidence="1" id="KW-0812">Transmembrane</keyword>
<keyword evidence="1" id="KW-1133">Transmembrane helix</keyword>
<dbReference type="KEGG" id="mbe:MBM_03930"/>
<sequence>MIRLITICVLTLSLLLASTFAAPAEATNNTIAAGDAASGSSSSCSCYRDCYWNIAGMKAYCDNCGAQPTDYHSQHFSHNTTTTTTTTKMPSHLTILNPLTLILLLLVLLLAPTTLSLPTETTTTTASKARHLLPAAPIAISNLAPRRAPCAPNCRKPQYDEAYCTSCDSLSGYADVDDAARL</sequence>
<dbReference type="HOGENOM" id="CLU_1482283_0_0_1"/>
<evidence type="ECO:0000313" key="4">
    <source>
        <dbReference type="Proteomes" id="UP000006753"/>
    </source>
</evidence>
<accession>K1XBS2</accession>
<feature type="chain" id="PRO_5003852997" evidence="2">
    <location>
        <begin position="27"/>
        <end position="182"/>
    </location>
</feature>
<dbReference type="EMBL" id="JH921434">
    <property type="protein sequence ID" value="EKD18158.1"/>
    <property type="molecule type" value="Genomic_DNA"/>
</dbReference>
<evidence type="ECO:0000256" key="1">
    <source>
        <dbReference type="SAM" id="Phobius"/>
    </source>
</evidence>
<feature type="signal peptide" evidence="2">
    <location>
        <begin position="1"/>
        <end position="26"/>
    </location>
</feature>
<keyword evidence="1" id="KW-0472">Membrane</keyword>
<evidence type="ECO:0000256" key="2">
    <source>
        <dbReference type="SAM" id="SignalP"/>
    </source>
</evidence>
<proteinExistence type="predicted"/>
<dbReference type="Proteomes" id="UP000006753">
    <property type="component" value="Unassembled WGS sequence"/>
</dbReference>
<feature type="transmembrane region" description="Helical" evidence="1">
    <location>
        <begin position="93"/>
        <end position="111"/>
    </location>
</feature>
<keyword evidence="2" id="KW-0732">Signal</keyword>
<organism evidence="3 4">
    <name type="scientific">Marssonina brunnea f. sp. multigermtubi (strain MB_m1)</name>
    <name type="common">Marssonina leaf spot fungus</name>
    <dbReference type="NCBI Taxonomy" id="1072389"/>
    <lineage>
        <taxon>Eukaryota</taxon>
        <taxon>Fungi</taxon>
        <taxon>Dikarya</taxon>
        <taxon>Ascomycota</taxon>
        <taxon>Pezizomycotina</taxon>
        <taxon>Leotiomycetes</taxon>
        <taxon>Helotiales</taxon>
        <taxon>Drepanopezizaceae</taxon>
        <taxon>Drepanopeziza</taxon>
    </lineage>
</organism>
<reference evidence="3 4" key="1">
    <citation type="journal article" date="2012" name="BMC Genomics">
        <title>Sequencing the genome of Marssonina brunnea reveals fungus-poplar co-evolution.</title>
        <authorList>
            <person name="Zhu S."/>
            <person name="Cao Y.-Z."/>
            <person name="Jiang C."/>
            <person name="Tan B.-Y."/>
            <person name="Wang Z."/>
            <person name="Feng S."/>
            <person name="Zhang L."/>
            <person name="Su X.-H."/>
            <person name="Brejova B."/>
            <person name="Vinar T."/>
            <person name="Xu M."/>
            <person name="Wang M.-X."/>
            <person name="Zhang S.-G."/>
            <person name="Huang M.-R."/>
            <person name="Wu R."/>
            <person name="Zhou Y."/>
        </authorList>
    </citation>
    <scope>NUCLEOTIDE SEQUENCE [LARGE SCALE GENOMIC DNA]</scope>
    <source>
        <strain evidence="3 4">MB_m1</strain>
    </source>
</reference>
<evidence type="ECO:0000313" key="3">
    <source>
        <dbReference type="EMBL" id="EKD18158.1"/>
    </source>
</evidence>
<dbReference type="InParanoid" id="K1XBS2"/>
<keyword evidence="4" id="KW-1185">Reference proteome</keyword>
<gene>
    <name evidence="3" type="ORF">MBM_03930</name>
</gene>
<dbReference type="AlphaFoldDB" id="K1XBS2"/>
<name>K1XBS2_MARBU</name>
<protein>
    <submittedName>
        <fullName evidence="3">Uncharacterized protein</fullName>
    </submittedName>
</protein>